<dbReference type="PANTHER" id="PTHR24543:SF325">
    <property type="entry name" value="F5_8 TYPE C DOMAIN-CONTAINING PROTEIN"/>
    <property type="match status" value="1"/>
</dbReference>
<dbReference type="SUPFAM" id="SSF49785">
    <property type="entry name" value="Galactose-binding domain-like"/>
    <property type="match status" value="1"/>
</dbReference>
<evidence type="ECO:0000313" key="2">
    <source>
        <dbReference type="EnsemblMetazoa" id="XP_038068754.1"/>
    </source>
</evidence>
<dbReference type="OrthoDB" id="5985199at2759"/>
<reference evidence="2" key="1">
    <citation type="submission" date="2022-11" db="UniProtKB">
        <authorList>
            <consortium name="EnsemblMetazoa"/>
        </authorList>
    </citation>
    <scope>IDENTIFICATION</scope>
</reference>
<proteinExistence type="predicted"/>
<dbReference type="InterPro" id="IPR000421">
    <property type="entry name" value="FA58C"/>
</dbReference>
<dbReference type="PROSITE" id="PS50022">
    <property type="entry name" value="FA58C_3"/>
    <property type="match status" value="1"/>
</dbReference>
<accession>A0A914AZ05</accession>
<dbReference type="SMART" id="SM00231">
    <property type="entry name" value="FA58C"/>
    <property type="match status" value="1"/>
</dbReference>
<dbReference type="EnsemblMetazoa" id="XM_038212826.1">
    <property type="protein sequence ID" value="XP_038068754.1"/>
    <property type="gene ID" value="LOC119738096"/>
</dbReference>
<organism evidence="2 3">
    <name type="scientific">Patiria miniata</name>
    <name type="common">Bat star</name>
    <name type="synonym">Asterina miniata</name>
    <dbReference type="NCBI Taxonomy" id="46514"/>
    <lineage>
        <taxon>Eukaryota</taxon>
        <taxon>Metazoa</taxon>
        <taxon>Echinodermata</taxon>
        <taxon>Eleutherozoa</taxon>
        <taxon>Asterozoa</taxon>
        <taxon>Asteroidea</taxon>
        <taxon>Valvatacea</taxon>
        <taxon>Valvatida</taxon>
        <taxon>Asterinidae</taxon>
        <taxon>Patiria</taxon>
    </lineage>
</organism>
<evidence type="ECO:0000259" key="1">
    <source>
        <dbReference type="PROSITE" id="PS50022"/>
    </source>
</evidence>
<dbReference type="PROSITE" id="PS01286">
    <property type="entry name" value="FA58C_2"/>
    <property type="match status" value="1"/>
</dbReference>
<dbReference type="Proteomes" id="UP000887568">
    <property type="component" value="Unplaced"/>
</dbReference>
<dbReference type="GeneID" id="119738096"/>
<dbReference type="Gene3D" id="2.60.120.260">
    <property type="entry name" value="Galactose-binding domain-like"/>
    <property type="match status" value="1"/>
</dbReference>
<keyword evidence="3" id="KW-1185">Reference proteome</keyword>
<sequence>MLVTQMILSSFGEVLDVILESIRFIKTAKQGYYCTSFHFQAMPCTITQEPDPHTGRYRWLIPAVDPCECTQIGMGGFSTFVPYRPYEVTYYDTFLISSDPGEIQQWLNCPGDSPCSVEGTLGMEDGRIPDQSITASSFFRNLTAFGPVRARLNLKGNAEAWCNDDVTDNISPWIQVAFNGTVTITGLITQGRGDYDQWVTEYRVTNSRNGGQSWNNVTDVDGKPIGFPGNNDGNTVVTTRFPFALRTRILRIRPTAWYVHCSMRFEVIGCY</sequence>
<dbReference type="Pfam" id="PF00754">
    <property type="entry name" value="F5_F8_type_C"/>
    <property type="match status" value="1"/>
</dbReference>
<dbReference type="PANTHER" id="PTHR24543">
    <property type="entry name" value="MULTICOPPER OXIDASE-RELATED"/>
    <property type="match status" value="1"/>
</dbReference>
<feature type="domain" description="F5/8 type C" evidence="1">
    <location>
        <begin position="115"/>
        <end position="270"/>
    </location>
</feature>
<protein>
    <recommendedName>
        <fullName evidence="1">F5/8 type C domain-containing protein</fullName>
    </recommendedName>
</protein>
<name>A0A914AZ05_PATMI</name>
<dbReference type="AlphaFoldDB" id="A0A914AZ05"/>
<dbReference type="CDD" id="cd00057">
    <property type="entry name" value="FA58C"/>
    <property type="match status" value="1"/>
</dbReference>
<dbReference type="RefSeq" id="XP_038068754.1">
    <property type="nucleotide sequence ID" value="XM_038212826.1"/>
</dbReference>
<evidence type="ECO:0000313" key="3">
    <source>
        <dbReference type="Proteomes" id="UP000887568"/>
    </source>
</evidence>
<dbReference type="InterPro" id="IPR008979">
    <property type="entry name" value="Galactose-bd-like_sf"/>
</dbReference>